<dbReference type="SUPFAM" id="SSF69322">
    <property type="entry name" value="Tricorn protease domain 2"/>
    <property type="match status" value="1"/>
</dbReference>
<proteinExistence type="predicted"/>
<gene>
    <name evidence="1" type="ORF">SAMN05661091_2304</name>
</gene>
<name>A0A1X7HCB0_9BACL</name>
<protein>
    <recommendedName>
        <fullName evidence="3">Outer membrane protein assembly factor BamB, contains PQQ-like beta-propeller repeat</fullName>
    </recommendedName>
</protein>
<dbReference type="STRING" id="1313296.SAMN05661091_2304"/>
<dbReference type="RefSeq" id="WP_208920227.1">
    <property type="nucleotide sequence ID" value="NZ_LT840184.1"/>
</dbReference>
<organism evidence="1 2">
    <name type="scientific">Paenibacillus uliginis N3/975</name>
    <dbReference type="NCBI Taxonomy" id="1313296"/>
    <lineage>
        <taxon>Bacteria</taxon>
        <taxon>Bacillati</taxon>
        <taxon>Bacillota</taxon>
        <taxon>Bacilli</taxon>
        <taxon>Bacillales</taxon>
        <taxon>Paenibacillaceae</taxon>
        <taxon>Paenibacillus</taxon>
    </lineage>
</organism>
<dbReference type="AlphaFoldDB" id="A0A1X7HCB0"/>
<dbReference type="EMBL" id="LT840184">
    <property type="protein sequence ID" value="SMF83097.1"/>
    <property type="molecule type" value="Genomic_DNA"/>
</dbReference>
<evidence type="ECO:0008006" key="3">
    <source>
        <dbReference type="Google" id="ProtNLM"/>
    </source>
</evidence>
<reference evidence="1 2" key="1">
    <citation type="submission" date="2017-04" db="EMBL/GenBank/DDBJ databases">
        <authorList>
            <person name="Afonso C.L."/>
            <person name="Miller P.J."/>
            <person name="Scott M.A."/>
            <person name="Spackman E."/>
            <person name="Goraichik I."/>
            <person name="Dimitrov K.M."/>
            <person name="Suarez D.L."/>
            <person name="Swayne D.E."/>
        </authorList>
    </citation>
    <scope>NUCLEOTIDE SEQUENCE [LARGE SCALE GENOMIC DNA]</scope>
    <source>
        <strain evidence="1 2">N3/975</strain>
    </source>
</reference>
<sequence length="619" mass="66810">MSKQGAMELEQFTCLGMPVTADETRSAAVCRNKEGEERLVIAARGYSLVVHPISGECQQLAFPDGIHEYPYAAMSGNDGLFYTGAGAYIYILDPFVPAYIGRFAVPSGEESAGFAFVESEYGHVYATTYPGSYLMKLDVLAGECQVVTRLDRDRKYAMSLAADRTGWVYVGLGTTSPALLCLRLEDGLRKVIVRGQSGMIQPGSGRVFNGIDGNVYGWLPDGDDHGPGQWYRLHSGKSVSISEQDCAPSVFDGDGYKKLHGNLAGGRRLVEWELSDRQVSIQEPDGMVTVLPLHYDGGGTALSPIFNGPDGKLYGTSNHPLHFYTYDVDKSRLVNHGSGIIERGGGGNIAAYALQGSKLMGAAYAGGLIHVLDTSKLLDTTSGSNRNPRLIYADDRIHRPRCAVSYADGRHVLYGGFPGYGAVGGGLGIVDLKTEQVTMLEHHQVVYGQSTVSLTTSSDGRIIGGSSIETPGGGEPIASEAVLYELNFSNRKVERQWTPIPEAREISQLSAGDDDLVYGLTSDSMFFIFDLSKGIVVYQQDLSSWGSVVRQGLIKTIHQGRPMVLGLLSRALFTVTPGELVPDQLAELPKEATCGIAYIKGGVYYGSGAELWRFGWGEE</sequence>
<evidence type="ECO:0000313" key="2">
    <source>
        <dbReference type="Proteomes" id="UP000192940"/>
    </source>
</evidence>
<keyword evidence="2" id="KW-1185">Reference proteome</keyword>
<evidence type="ECO:0000313" key="1">
    <source>
        <dbReference type="EMBL" id="SMF83097.1"/>
    </source>
</evidence>
<dbReference type="Proteomes" id="UP000192940">
    <property type="component" value="Chromosome I"/>
</dbReference>
<accession>A0A1X7HCB0</accession>
<dbReference type="SUPFAM" id="SSF63829">
    <property type="entry name" value="Calcium-dependent phosphotriesterase"/>
    <property type="match status" value="1"/>
</dbReference>